<organism evidence="8 9">
    <name type="scientific">Winogradskyella endarachnes</name>
    <dbReference type="NCBI Taxonomy" id="2681965"/>
    <lineage>
        <taxon>Bacteria</taxon>
        <taxon>Pseudomonadati</taxon>
        <taxon>Bacteroidota</taxon>
        <taxon>Flavobacteriia</taxon>
        <taxon>Flavobacteriales</taxon>
        <taxon>Flavobacteriaceae</taxon>
        <taxon>Winogradskyella</taxon>
    </lineage>
</organism>
<dbReference type="InterPro" id="IPR032808">
    <property type="entry name" value="DoxX"/>
</dbReference>
<protein>
    <submittedName>
        <fullName evidence="8">DoxX family membrane protein</fullName>
    </submittedName>
</protein>
<dbReference type="Proteomes" id="UP000478208">
    <property type="component" value="Unassembled WGS sequence"/>
</dbReference>
<keyword evidence="6 7" id="KW-0472">Membrane</keyword>
<evidence type="ECO:0000256" key="6">
    <source>
        <dbReference type="ARBA" id="ARBA00023136"/>
    </source>
</evidence>
<keyword evidence="3" id="KW-1003">Cell membrane</keyword>
<evidence type="ECO:0000313" key="9">
    <source>
        <dbReference type="Proteomes" id="UP000478208"/>
    </source>
</evidence>
<feature type="transmembrane region" description="Helical" evidence="7">
    <location>
        <begin position="73"/>
        <end position="93"/>
    </location>
</feature>
<evidence type="ECO:0000256" key="2">
    <source>
        <dbReference type="ARBA" id="ARBA00006679"/>
    </source>
</evidence>
<feature type="transmembrane region" description="Helical" evidence="7">
    <location>
        <begin position="46"/>
        <end position="66"/>
    </location>
</feature>
<feature type="transmembrane region" description="Helical" evidence="7">
    <location>
        <begin position="105"/>
        <end position="125"/>
    </location>
</feature>
<comment type="caution">
    <text evidence="8">The sequence shown here is derived from an EMBL/GenBank/DDBJ whole genome shotgun (WGS) entry which is preliminary data.</text>
</comment>
<evidence type="ECO:0000313" key="8">
    <source>
        <dbReference type="EMBL" id="MUU77157.1"/>
    </source>
</evidence>
<dbReference type="PANTHER" id="PTHR33452:SF1">
    <property type="entry name" value="INNER MEMBRANE PROTEIN YPHA-RELATED"/>
    <property type="match status" value="1"/>
</dbReference>
<dbReference type="RefSeq" id="WP_157361593.1">
    <property type="nucleotide sequence ID" value="NZ_WOWS01000001.1"/>
</dbReference>
<evidence type="ECO:0000256" key="1">
    <source>
        <dbReference type="ARBA" id="ARBA00004651"/>
    </source>
</evidence>
<dbReference type="PANTHER" id="PTHR33452">
    <property type="entry name" value="OXIDOREDUCTASE CATD-RELATED"/>
    <property type="match status" value="1"/>
</dbReference>
<keyword evidence="4 7" id="KW-0812">Transmembrane</keyword>
<sequence length="132" mass="14504">MKKNTDLGLLILRITVAGLMLFHGIAKLGHLDGIKGMLSANGLPEFMAYGAYITEIVAPLIIIVGYRTRLASLVFFLGMLFIIFLAHANDIFAISDKGAFQNELIYFYTFGSVALFFTGAGKYAISSKNIWD</sequence>
<accession>A0A6L6U8C9</accession>
<name>A0A6L6U8C9_9FLAO</name>
<dbReference type="AlphaFoldDB" id="A0A6L6U8C9"/>
<evidence type="ECO:0000256" key="3">
    <source>
        <dbReference type="ARBA" id="ARBA00022475"/>
    </source>
</evidence>
<dbReference type="Pfam" id="PF07681">
    <property type="entry name" value="DoxX"/>
    <property type="match status" value="1"/>
</dbReference>
<keyword evidence="9" id="KW-1185">Reference proteome</keyword>
<dbReference type="EMBL" id="WOWS01000001">
    <property type="protein sequence ID" value="MUU77157.1"/>
    <property type="molecule type" value="Genomic_DNA"/>
</dbReference>
<comment type="similarity">
    <text evidence="2">Belongs to the DoxX family.</text>
</comment>
<proteinExistence type="inferred from homology"/>
<keyword evidence="5 7" id="KW-1133">Transmembrane helix</keyword>
<evidence type="ECO:0000256" key="7">
    <source>
        <dbReference type="SAM" id="Phobius"/>
    </source>
</evidence>
<evidence type="ECO:0000256" key="4">
    <source>
        <dbReference type="ARBA" id="ARBA00022692"/>
    </source>
</evidence>
<dbReference type="InterPro" id="IPR051907">
    <property type="entry name" value="DoxX-like_oxidoreductase"/>
</dbReference>
<reference evidence="8 9" key="1">
    <citation type="submission" date="2019-12" db="EMBL/GenBank/DDBJ databases">
        <authorList>
            <person name="Li J."/>
        </authorList>
    </citation>
    <scope>NUCLEOTIDE SEQUENCE [LARGE SCALE GENOMIC DNA]</scope>
    <source>
        <strain evidence="8 9">HL2-2</strain>
    </source>
</reference>
<gene>
    <name evidence="8" type="ORF">GN138_01755</name>
</gene>
<evidence type="ECO:0000256" key="5">
    <source>
        <dbReference type="ARBA" id="ARBA00022989"/>
    </source>
</evidence>
<comment type="subcellular location">
    <subcellularLocation>
        <location evidence="1">Cell membrane</location>
        <topology evidence="1">Multi-pass membrane protein</topology>
    </subcellularLocation>
</comment>
<dbReference type="GO" id="GO:0005886">
    <property type="term" value="C:plasma membrane"/>
    <property type="evidence" value="ECO:0007669"/>
    <property type="project" value="UniProtKB-SubCell"/>
</dbReference>
<feature type="transmembrane region" description="Helical" evidence="7">
    <location>
        <begin position="7"/>
        <end position="26"/>
    </location>
</feature>